<dbReference type="GO" id="GO:0003723">
    <property type="term" value="F:RNA binding"/>
    <property type="evidence" value="ECO:0007669"/>
    <property type="project" value="InterPro"/>
</dbReference>
<feature type="region of interest" description="Disordered" evidence="4">
    <location>
        <begin position="1"/>
        <end position="148"/>
    </location>
</feature>
<reference evidence="6 7" key="1">
    <citation type="submission" date="2020-08" db="EMBL/GenBank/DDBJ databases">
        <title>Sequencing the genomes of 1000 actinobacteria strains.</title>
        <authorList>
            <person name="Klenk H.-P."/>
        </authorList>
    </citation>
    <scope>NUCLEOTIDE SEQUENCE [LARGE SCALE GENOMIC DNA]</scope>
    <source>
        <strain evidence="6 7">DSM 45886</strain>
    </source>
</reference>
<dbReference type="SUPFAM" id="SSF55315">
    <property type="entry name" value="L30e-like"/>
    <property type="match status" value="1"/>
</dbReference>
<dbReference type="AlphaFoldDB" id="A0A7W7SRC0"/>
<keyword evidence="2 6" id="KW-0489">Methyltransferase</keyword>
<evidence type="ECO:0000256" key="2">
    <source>
        <dbReference type="ARBA" id="ARBA00022603"/>
    </source>
</evidence>
<evidence type="ECO:0000256" key="1">
    <source>
        <dbReference type="ARBA" id="ARBA00007228"/>
    </source>
</evidence>
<sequence length="391" mass="40305">MAGNSQRRGRRATPKKGAAAGSGGKNRASLAGRGRTLPADERPWHKGYSGTEKLPQRTAWKQEKERRTAAEEGRAPKIGTPGSKDTTWGAGSATGKGGRGTGAGRTGGRGAAPTRGAGGRGAGGKVPTRTGPRVAPGRKSMPPRDAPELLVGRNPVLEALRANVPATALYVAQGIEIDDRVNEVVRTSADRGIAIMEISRAELDRMTGGVLHQGLGLQVPPFAYEQFEDLVAAALEQPAPLLVALDGVTDPRNLGAVIRSAAAFGAQGVFVPERRAAGITATAWRTSAGAAARVPVSQVTNLTRAIKACQQAGFIVVGLDADGETDLYDLEVAVGPLVVVVGSEGRGLSRLVGETCDLRVGIPMASTVESLNASVAAAVTLAEVARRRTAS</sequence>
<organism evidence="6 7">
    <name type="scientific">Micromonospora polyrhachis</name>
    <dbReference type="NCBI Taxonomy" id="1282883"/>
    <lineage>
        <taxon>Bacteria</taxon>
        <taxon>Bacillati</taxon>
        <taxon>Actinomycetota</taxon>
        <taxon>Actinomycetes</taxon>
        <taxon>Micromonosporales</taxon>
        <taxon>Micromonosporaceae</taxon>
        <taxon>Micromonospora</taxon>
    </lineage>
</organism>
<dbReference type="InterPro" id="IPR029028">
    <property type="entry name" value="Alpha/beta_knot_MTases"/>
</dbReference>
<dbReference type="Pfam" id="PF00588">
    <property type="entry name" value="SpoU_methylase"/>
    <property type="match status" value="1"/>
</dbReference>
<dbReference type="PANTHER" id="PTHR46429">
    <property type="entry name" value="23S RRNA (GUANOSINE-2'-O-)-METHYLTRANSFERASE RLMB"/>
    <property type="match status" value="1"/>
</dbReference>
<dbReference type="FunFam" id="3.30.1330.30:FF:000024">
    <property type="entry name" value="Putative tRNA/rRNA methyltransferase"/>
    <property type="match status" value="1"/>
</dbReference>
<dbReference type="Proteomes" id="UP000578819">
    <property type="component" value="Unassembled WGS sequence"/>
</dbReference>
<comment type="caution">
    <text evidence="6">The sequence shown here is derived from an EMBL/GenBank/DDBJ whole genome shotgun (WGS) entry which is preliminary data.</text>
</comment>
<name>A0A7W7SRC0_9ACTN</name>
<proteinExistence type="inferred from homology"/>
<dbReference type="Gene3D" id="3.40.1280.10">
    <property type="match status" value="1"/>
</dbReference>
<keyword evidence="7" id="KW-1185">Reference proteome</keyword>
<dbReference type="InterPro" id="IPR001537">
    <property type="entry name" value="SpoU_MeTrfase"/>
</dbReference>
<dbReference type="InterPro" id="IPR029026">
    <property type="entry name" value="tRNA_m1G_MTases_N"/>
</dbReference>
<dbReference type="GO" id="GO:0008173">
    <property type="term" value="F:RNA methyltransferase activity"/>
    <property type="evidence" value="ECO:0007669"/>
    <property type="project" value="InterPro"/>
</dbReference>
<dbReference type="EC" id="2.1.1.185" evidence="6"/>
<dbReference type="SUPFAM" id="SSF75217">
    <property type="entry name" value="alpha/beta knot"/>
    <property type="match status" value="1"/>
</dbReference>
<dbReference type="Gene3D" id="3.30.1330.30">
    <property type="match status" value="1"/>
</dbReference>
<dbReference type="InterPro" id="IPR013123">
    <property type="entry name" value="SpoU_subst-bd"/>
</dbReference>
<dbReference type="CDD" id="cd18103">
    <property type="entry name" value="SpoU-like_RlmB"/>
    <property type="match status" value="1"/>
</dbReference>
<dbReference type="SMART" id="SM00967">
    <property type="entry name" value="SpoU_sub_bind"/>
    <property type="match status" value="1"/>
</dbReference>
<dbReference type="FunFam" id="3.40.1280.10:FF:000015">
    <property type="entry name" value="Putative tRNA/rRNA methyltransferase"/>
    <property type="match status" value="1"/>
</dbReference>
<dbReference type="EMBL" id="JACHJW010000001">
    <property type="protein sequence ID" value="MBB4959557.1"/>
    <property type="molecule type" value="Genomic_DNA"/>
</dbReference>
<accession>A0A7W7SRC0</accession>
<evidence type="ECO:0000259" key="5">
    <source>
        <dbReference type="SMART" id="SM00967"/>
    </source>
</evidence>
<gene>
    <name evidence="6" type="ORF">FHR38_003290</name>
</gene>
<keyword evidence="3 6" id="KW-0808">Transferase</keyword>
<dbReference type="PANTHER" id="PTHR46429:SF1">
    <property type="entry name" value="23S RRNA (GUANOSINE-2'-O-)-METHYLTRANSFERASE RLMB"/>
    <property type="match status" value="1"/>
</dbReference>
<evidence type="ECO:0000256" key="4">
    <source>
        <dbReference type="SAM" id="MobiDB-lite"/>
    </source>
</evidence>
<dbReference type="Pfam" id="PF08032">
    <property type="entry name" value="SpoU_sub_bind"/>
    <property type="match status" value="1"/>
</dbReference>
<evidence type="ECO:0000313" key="7">
    <source>
        <dbReference type="Proteomes" id="UP000578819"/>
    </source>
</evidence>
<dbReference type="RefSeq" id="WP_184535467.1">
    <property type="nucleotide sequence ID" value="NZ_JACHJW010000001.1"/>
</dbReference>
<feature type="domain" description="RNA 2-O ribose methyltransferase substrate binding" evidence="5">
    <location>
        <begin position="149"/>
        <end position="225"/>
    </location>
</feature>
<dbReference type="GO" id="GO:0005829">
    <property type="term" value="C:cytosol"/>
    <property type="evidence" value="ECO:0007669"/>
    <property type="project" value="TreeGrafter"/>
</dbReference>
<dbReference type="NCBIfam" id="TIGR00186">
    <property type="entry name" value="rRNA_methyl_3"/>
    <property type="match status" value="1"/>
</dbReference>
<feature type="compositionally biased region" description="Gly residues" evidence="4">
    <location>
        <begin position="92"/>
        <end position="124"/>
    </location>
</feature>
<dbReference type="InterPro" id="IPR029064">
    <property type="entry name" value="Ribosomal_eL30-like_sf"/>
</dbReference>
<evidence type="ECO:0000313" key="6">
    <source>
        <dbReference type="EMBL" id="MBB4959557.1"/>
    </source>
</evidence>
<dbReference type="GO" id="GO:0032259">
    <property type="term" value="P:methylation"/>
    <property type="evidence" value="ECO:0007669"/>
    <property type="project" value="UniProtKB-KW"/>
</dbReference>
<feature type="compositionally biased region" description="Basic and acidic residues" evidence="4">
    <location>
        <begin position="60"/>
        <end position="75"/>
    </location>
</feature>
<protein>
    <submittedName>
        <fullName evidence="6">23S rRNA (Guanosine2251-2'-O)-methyltransferase</fullName>
        <ecNumber evidence="6">2.1.1.185</ecNumber>
    </submittedName>
</protein>
<comment type="similarity">
    <text evidence="1">Belongs to the class IV-like SAM-binding methyltransferase superfamily. RNA methyltransferase TrmH family.</text>
</comment>
<evidence type="ECO:0000256" key="3">
    <source>
        <dbReference type="ARBA" id="ARBA00022679"/>
    </source>
</evidence>
<dbReference type="InterPro" id="IPR004441">
    <property type="entry name" value="rRNA_MeTrfase_TrmH"/>
</dbReference>
<dbReference type="GO" id="GO:0006396">
    <property type="term" value="P:RNA processing"/>
    <property type="evidence" value="ECO:0007669"/>
    <property type="project" value="InterPro"/>
</dbReference>